<protein>
    <submittedName>
        <fullName evidence="1">Myb/SANT-like domain-containing protein</fullName>
    </submittedName>
</protein>
<reference evidence="2" key="1">
    <citation type="journal article" date="2022" name="Nat. Commun.">
        <title>Chromosome evolution and the genetic basis of agronomically important traits in greater yam.</title>
        <authorList>
            <person name="Bredeson J.V."/>
            <person name="Lyons J.B."/>
            <person name="Oniyinde I.O."/>
            <person name="Okereke N.R."/>
            <person name="Kolade O."/>
            <person name="Nnabue I."/>
            <person name="Nwadili C.O."/>
            <person name="Hribova E."/>
            <person name="Parker M."/>
            <person name="Nwogha J."/>
            <person name="Shu S."/>
            <person name="Carlson J."/>
            <person name="Kariba R."/>
            <person name="Muthemba S."/>
            <person name="Knop K."/>
            <person name="Barton G.J."/>
            <person name="Sherwood A.V."/>
            <person name="Lopez-Montes A."/>
            <person name="Asiedu R."/>
            <person name="Jamnadass R."/>
            <person name="Muchugi A."/>
            <person name="Goodstein D."/>
            <person name="Egesi C.N."/>
            <person name="Featherston J."/>
            <person name="Asfaw A."/>
            <person name="Simpson G.G."/>
            <person name="Dolezel J."/>
            <person name="Hendre P.S."/>
            <person name="Van Deynze A."/>
            <person name="Kumar P.L."/>
            <person name="Obidiegwu J.E."/>
            <person name="Bhattacharjee R."/>
            <person name="Rokhsar D.S."/>
        </authorList>
    </citation>
    <scope>NUCLEOTIDE SEQUENCE [LARGE SCALE GENOMIC DNA]</scope>
    <source>
        <strain evidence="2">cv. TDa95/00328</strain>
    </source>
</reference>
<gene>
    <name evidence="1" type="ORF">IHE45_06G048900</name>
</gene>
<organism evidence="1 2">
    <name type="scientific">Dioscorea alata</name>
    <name type="common">Purple yam</name>
    <dbReference type="NCBI Taxonomy" id="55571"/>
    <lineage>
        <taxon>Eukaryota</taxon>
        <taxon>Viridiplantae</taxon>
        <taxon>Streptophyta</taxon>
        <taxon>Embryophyta</taxon>
        <taxon>Tracheophyta</taxon>
        <taxon>Spermatophyta</taxon>
        <taxon>Magnoliopsida</taxon>
        <taxon>Liliopsida</taxon>
        <taxon>Dioscoreales</taxon>
        <taxon>Dioscoreaceae</taxon>
        <taxon>Dioscorea</taxon>
    </lineage>
</organism>
<evidence type="ECO:0000313" key="2">
    <source>
        <dbReference type="Proteomes" id="UP000827976"/>
    </source>
</evidence>
<comment type="caution">
    <text evidence="1">The sequence shown here is derived from an EMBL/GenBank/DDBJ whole genome shotgun (WGS) entry which is preliminary data.</text>
</comment>
<sequence length="188" mass="20885">MDASTKSGKRSTHQWNAHEDGILIQCCLDLKDKGGWNGGNGTFRPGYLVHLEKAMAEKIPNYQIMGTPHIQSRLKTLKSQYREISEILGNAASRFGWDNMNKCVTCDIEIWNGWVKSHPGAAGLRNKPFPYLDQLGRLFGKDRATGAAAEGPAEAIENMQAEEATTSYAEFNGLDFVSSKNPIFENKF</sequence>
<proteinExistence type="predicted"/>
<name>A0ACB7VX03_DIOAL</name>
<accession>A0ACB7VX03</accession>
<dbReference type="Proteomes" id="UP000827976">
    <property type="component" value="Chromosome 6"/>
</dbReference>
<evidence type="ECO:0000313" key="1">
    <source>
        <dbReference type="EMBL" id="KAH7679289.1"/>
    </source>
</evidence>
<keyword evidence="2" id="KW-1185">Reference proteome</keyword>
<dbReference type="EMBL" id="CM037016">
    <property type="protein sequence ID" value="KAH7679289.1"/>
    <property type="molecule type" value="Genomic_DNA"/>
</dbReference>